<reference evidence="2" key="1">
    <citation type="journal article" date="2021" name="PeerJ">
        <title>Extensive microbial diversity within the chicken gut microbiome revealed by metagenomics and culture.</title>
        <authorList>
            <person name="Gilroy R."/>
            <person name="Ravi A."/>
            <person name="Getino M."/>
            <person name="Pursley I."/>
            <person name="Horton D.L."/>
            <person name="Alikhan N.F."/>
            <person name="Baker D."/>
            <person name="Gharbi K."/>
            <person name="Hall N."/>
            <person name="Watson M."/>
            <person name="Adriaenssens E.M."/>
            <person name="Foster-Nyarko E."/>
            <person name="Jarju S."/>
            <person name="Secka A."/>
            <person name="Antonio M."/>
            <person name="Oren A."/>
            <person name="Chaudhuri R.R."/>
            <person name="La Ragione R."/>
            <person name="Hildebrand F."/>
            <person name="Pallen M.J."/>
        </authorList>
    </citation>
    <scope>NUCLEOTIDE SEQUENCE</scope>
    <source>
        <strain evidence="2">6966</strain>
    </source>
</reference>
<proteinExistence type="predicted"/>
<reference evidence="2" key="2">
    <citation type="submission" date="2021-09" db="EMBL/GenBank/DDBJ databases">
        <authorList>
            <person name="Gilroy R."/>
        </authorList>
    </citation>
    <scope>NUCLEOTIDE SEQUENCE</scope>
    <source>
        <strain evidence="2">6966</strain>
    </source>
</reference>
<evidence type="ECO:0000313" key="2">
    <source>
        <dbReference type="EMBL" id="HJF70883.1"/>
    </source>
</evidence>
<feature type="region of interest" description="Disordered" evidence="1">
    <location>
        <begin position="40"/>
        <end position="66"/>
    </location>
</feature>
<dbReference type="AlphaFoldDB" id="A0A921L0A5"/>
<protein>
    <submittedName>
        <fullName evidence="2">Uncharacterized protein</fullName>
    </submittedName>
</protein>
<evidence type="ECO:0000313" key="3">
    <source>
        <dbReference type="Proteomes" id="UP000742098"/>
    </source>
</evidence>
<gene>
    <name evidence="2" type="ORF">K8V05_09040</name>
</gene>
<dbReference type="EMBL" id="DYVS01000149">
    <property type="protein sequence ID" value="HJF70883.1"/>
    <property type="molecule type" value="Genomic_DNA"/>
</dbReference>
<organism evidence="2 3">
    <name type="scientific">Butyricimonas virosa</name>
    <dbReference type="NCBI Taxonomy" id="544645"/>
    <lineage>
        <taxon>Bacteria</taxon>
        <taxon>Pseudomonadati</taxon>
        <taxon>Bacteroidota</taxon>
        <taxon>Bacteroidia</taxon>
        <taxon>Bacteroidales</taxon>
        <taxon>Odoribacteraceae</taxon>
        <taxon>Butyricimonas</taxon>
    </lineage>
</organism>
<sequence>MQGNNFFFTGGDPLLGQSPGYMESQFQELERMQAAIEQKKKAMLQAKEQMSRQEQRPSQSQTPVWDEIDSIVSGMTDKEFEIVTGNEEFVESQNVITSILQAKYMQMMRPVVEGSPEGKDALDKHLTLVKRLRKSAASEVDKEISDFQEYKEKYPDIPYSEYQKMKRSSKGGKK</sequence>
<accession>A0A921L0A5</accession>
<dbReference type="Proteomes" id="UP000742098">
    <property type="component" value="Unassembled WGS sequence"/>
</dbReference>
<evidence type="ECO:0000256" key="1">
    <source>
        <dbReference type="SAM" id="MobiDB-lite"/>
    </source>
</evidence>
<comment type="caution">
    <text evidence="2">The sequence shown here is derived from an EMBL/GenBank/DDBJ whole genome shotgun (WGS) entry which is preliminary data.</text>
</comment>
<name>A0A921L0A5_9BACT</name>